<dbReference type="Proteomes" id="UP000799437">
    <property type="component" value="Unassembled WGS sequence"/>
</dbReference>
<dbReference type="FunFam" id="3.40.1390.30:FF:000001">
    <property type="entry name" value="GTP cyclohydrolase 1 type 2"/>
    <property type="match status" value="1"/>
</dbReference>
<feature type="compositionally biased region" description="Polar residues" evidence="3">
    <location>
        <begin position="128"/>
        <end position="145"/>
    </location>
</feature>
<reference evidence="4" key="1">
    <citation type="journal article" date="2020" name="Stud. Mycol.">
        <title>101 Dothideomycetes genomes: a test case for predicting lifestyles and emergence of pathogens.</title>
        <authorList>
            <person name="Haridas S."/>
            <person name="Albert R."/>
            <person name="Binder M."/>
            <person name="Bloem J."/>
            <person name="Labutti K."/>
            <person name="Salamov A."/>
            <person name="Andreopoulos B."/>
            <person name="Baker S."/>
            <person name="Barry K."/>
            <person name="Bills G."/>
            <person name="Bluhm B."/>
            <person name="Cannon C."/>
            <person name="Castanera R."/>
            <person name="Culley D."/>
            <person name="Daum C."/>
            <person name="Ezra D."/>
            <person name="Gonzalez J."/>
            <person name="Henrissat B."/>
            <person name="Kuo A."/>
            <person name="Liang C."/>
            <person name="Lipzen A."/>
            <person name="Lutzoni F."/>
            <person name="Magnuson J."/>
            <person name="Mondo S."/>
            <person name="Nolan M."/>
            <person name="Ohm R."/>
            <person name="Pangilinan J."/>
            <person name="Park H.-J."/>
            <person name="Ramirez L."/>
            <person name="Alfaro M."/>
            <person name="Sun H."/>
            <person name="Tritt A."/>
            <person name="Yoshinaga Y."/>
            <person name="Zwiers L.-H."/>
            <person name="Turgeon B."/>
            <person name="Goodwin S."/>
            <person name="Spatafora J."/>
            <person name="Crous P."/>
            <person name="Grigoriev I."/>
        </authorList>
    </citation>
    <scope>NUCLEOTIDE SEQUENCE</scope>
    <source>
        <strain evidence="4">CBS 121739</strain>
    </source>
</reference>
<dbReference type="InterPro" id="IPR036069">
    <property type="entry name" value="DUF34/NIF3_sf"/>
</dbReference>
<feature type="binding site" evidence="2">
    <location>
        <position position="290"/>
    </location>
    <ligand>
        <name>a divalent metal cation</name>
        <dbReference type="ChEBI" id="CHEBI:60240"/>
        <label>1</label>
    </ligand>
</feature>
<evidence type="ECO:0000313" key="5">
    <source>
        <dbReference type="Proteomes" id="UP000799437"/>
    </source>
</evidence>
<dbReference type="EMBL" id="ML996583">
    <property type="protein sequence ID" value="KAF2753765.1"/>
    <property type="molecule type" value="Genomic_DNA"/>
</dbReference>
<evidence type="ECO:0000256" key="2">
    <source>
        <dbReference type="PIRSR" id="PIRSR602678-1"/>
    </source>
</evidence>
<keyword evidence="2" id="KW-0479">Metal-binding</keyword>
<evidence type="ECO:0000256" key="3">
    <source>
        <dbReference type="SAM" id="MobiDB-lite"/>
    </source>
</evidence>
<dbReference type="GeneID" id="54489609"/>
<dbReference type="PANTHER" id="PTHR13799">
    <property type="entry name" value="NGG1 INTERACTING FACTOR 3"/>
    <property type="match status" value="1"/>
</dbReference>
<dbReference type="GO" id="GO:0046872">
    <property type="term" value="F:metal ion binding"/>
    <property type="evidence" value="ECO:0007669"/>
    <property type="project" value="UniProtKB-KW"/>
</dbReference>
<evidence type="ECO:0000256" key="1">
    <source>
        <dbReference type="ARBA" id="ARBA00006964"/>
    </source>
</evidence>
<name>A0A6A6VUD2_9PEZI</name>
<sequence>MSSTTSTAPFSKAVVASMRRLYPEDLAEKAWDNTGLLLEAPFDPSRRQRNSVLLTVDLTKAVTDEAIERKASIIIAYHPIIFRGLKSITLANSQQQSLLRLAAAGISACPSQISPIPGLGDWLADIITGQTPPNPSHSQPTPSTKPTDDPFTQKRPTFQLQHYPSASQVNTALNLGVTKHTRAPIKPVDFPDRPGAGMGRIVRFAEAQPLAALIERVAAGVGNPKGFPIAIPQGKAVDEISVKSVGICAGSGGSLFAGLSGVDMLFTGELSHHEALAAIESGQSVVTLFHSNTERGFLHGVLRAQLLETVKEEWEKIRKEETGGDEEAMSDETVEVEVSERDRDPFGILVNEAWQ</sequence>
<feature type="compositionally biased region" description="Acidic residues" evidence="3">
    <location>
        <begin position="323"/>
        <end position="337"/>
    </location>
</feature>
<dbReference type="SUPFAM" id="SSF102705">
    <property type="entry name" value="NIF3 (NGG1p interacting factor 3)-like"/>
    <property type="match status" value="1"/>
</dbReference>
<protein>
    <submittedName>
        <fullName evidence="4">NGG1 interacting factor Nif3</fullName>
    </submittedName>
</protein>
<dbReference type="AlphaFoldDB" id="A0A6A6VUD2"/>
<dbReference type="Gene3D" id="3.40.1390.30">
    <property type="entry name" value="NIF3 (NGG1p interacting factor 3)-like"/>
    <property type="match status" value="2"/>
</dbReference>
<evidence type="ECO:0000313" key="4">
    <source>
        <dbReference type="EMBL" id="KAF2753765.1"/>
    </source>
</evidence>
<feature type="region of interest" description="Disordered" evidence="3">
    <location>
        <begin position="126"/>
        <end position="155"/>
    </location>
</feature>
<comment type="similarity">
    <text evidence="1">Belongs to the GTP cyclohydrolase I type 2/NIF3 family.</text>
</comment>
<dbReference type="RefSeq" id="XP_033596216.1">
    <property type="nucleotide sequence ID" value="XM_033748555.1"/>
</dbReference>
<dbReference type="GO" id="GO:0005739">
    <property type="term" value="C:mitochondrion"/>
    <property type="evidence" value="ECO:0007669"/>
    <property type="project" value="TreeGrafter"/>
</dbReference>
<organism evidence="4 5">
    <name type="scientific">Pseudovirgaria hyperparasitica</name>
    <dbReference type="NCBI Taxonomy" id="470096"/>
    <lineage>
        <taxon>Eukaryota</taxon>
        <taxon>Fungi</taxon>
        <taxon>Dikarya</taxon>
        <taxon>Ascomycota</taxon>
        <taxon>Pezizomycotina</taxon>
        <taxon>Dothideomycetes</taxon>
        <taxon>Dothideomycetes incertae sedis</taxon>
        <taxon>Acrospermales</taxon>
        <taxon>Acrospermaceae</taxon>
        <taxon>Pseudovirgaria</taxon>
    </lineage>
</organism>
<dbReference type="Pfam" id="PF01784">
    <property type="entry name" value="DUF34_NIF3"/>
    <property type="match status" value="1"/>
</dbReference>
<proteinExistence type="inferred from homology"/>
<dbReference type="PANTHER" id="PTHR13799:SF13">
    <property type="entry name" value="NIF3-LIKE PROTEIN 1"/>
    <property type="match status" value="1"/>
</dbReference>
<feature type="binding site" evidence="2">
    <location>
        <position position="78"/>
    </location>
    <ligand>
        <name>a divalent metal cation</name>
        <dbReference type="ChEBI" id="CHEBI:60240"/>
        <label>1</label>
    </ligand>
</feature>
<dbReference type="InterPro" id="IPR002678">
    <property type="entry name" value="DUF34/NIF3"/>
</dbReference>
<keyword evidence="5" id="KW-1185">Reference proteome</keyword>
<accession>A0A6A6VUD2</accession>
<feature type="binding site" evidence="2">
    <location>
        <position position="294"/>
    </location>
    <ligand>
        <name>a divalent metal cation</name>
        <dbReference type="ChEBI" id="CHEBI:60240"/>
        <label>1</label>
    </ligand>
</feature>
<dbReference type="OrthoDB" id="3345469at2759"/>
<gene>
    <name evidence="4" type="ORF">EJ05DRAFT_514701</name>
</gene>
<feature type="region of interest" description="Disordered" evidence="3">
    <location>
        <begin position="318"/>
        <end position="339"/>
    </location>
</feature>